<comment type="caution">
    <text evidence="2">The sequence shown here is derived from an EMBL/GenBank/DDBJ whole genome shotgun (WGS) entry which is preliminary data.</text>
</comment>
<accession>A0ABR0B123</accession>
<organism evidence="2 3">
    <name type="scientific">Daphnia magna</name>
    <dbReference type="NCBI Taxonomy" id="35525"/>
    <lineage>
        <taxon>Eukaryota</taxon>
        <taxon>Metazoa</taxon>
        <taxon>Ecdysozoa</taxon>
        <taxon>Arthropoda</taxon>
        <taxon>Crustacea</taxon>
        <taxon>Branchiopoda</taxon>
        <taxon>Diplostraca</taxon>
        <taxon>Cladocera</taxon>
        <taxon>Anomopoda</taxon>
        <taxon>Daphniidae</taxon>
        <taxon>Daphnia</taxon>
    </lineage>
</organism>
<name>A0ABR0B123_9CRUS</name>
<gene>
    <name evidence="2" type="ORF">OUZ56_024604</name>
</gene>
<protein>
    <submittedName>
        <fullName evidence="2">Uncharacterized protein</fullName>
    </submittedName>
</protein>
<evidence type="ECO:0000256" key="1">
    <source>
        <dbReference type="SAM" id="MobiDB-lite"/>
    </source>
</evidence>
<dbReference type="EMBL" id="JAOYFB010000039">
    <property type="protein sequence ID" value="KAK4031078.1"/>
    <property type="molecule type" value="Genomic_DNA"/>
</dbReference>
<keyword evidence="3" id="KW-1185">Reference proteome</keyword>
<sequence length="82" mass="9469">MTANTTKPAMKRKGPRGKIPQVGIQPWQLSIRSWSIRTLYVIMKNFTKRAMRFRHSEMHPCDSFFGRFIQFAVASVAISIVL</sequence>
<evidence type="ECO:0000313" key="3">
    <source>
        <dbReference type="Proteomes" id="UP001234178"/>
    </source>
</evidence>
<evidence type="ECO:0000313" key="2">
    <source>
        <dbReference type="EMBL" id="KAK4031078.1"/>
    </source>
</evidence>
<proteinExistence type="predicted"/>
<feature type="region of interest" description="Disordered" evidence="1">
    <location>
        <begin position="1"/>
        <end position="21"/>
    </location>
</feature>
<dbReference type="Proteomes" id="UP001234178">
    <property type="component" value="Unassembled WGS sequence"/>
</dbReference>
<reference evidence="2 3" key="1">
    <citation type="journal article" date="2023" name="Nucleic Acids Res.">
        <title>The hologenome of Daphnia magna reveals possible DNA methylation and microbiome-mediated evolution of the host genome.</title>
        <authorList>
            <person name="Chaturvedi A."/>
            <person name="Li X."/>
            <person name="Dhandapani V."/>
            <person name="Marshall H."/>
            <person name="Kissane S."/>
            <person name="Cuenca-Cambronero M."/>
            <person name="Asole G."/>
            <person name="Calvet F."/>
            <person name="Ruiz-Romero M."/>
            <person name="Marangio P."/>
            <person name="Guigo R."/>
            <person name="Rago D."/>
            <person name="Mirbahai L."/>
            <person name="Eastwood N."/>
            <person name="Colbourne J.K."/>
            <person name="Zhou J."/>
            <person name="Mallon E."/>
            <person name="Orsini L."/>
        </authorList>
    </citation>
    <scope>NUCLEOTIDE SEQUENCE [LARGE SCALE GENOMIC DNA]</scope>
    <source>
        <strain evidence="2">LRV0_1</strain>
    </source>
</reference>